<accession>A0A1T5A661</accession>
<dbReference type="KEGG" id="asx:CDL62_06660"/>
<sequence>MKGIIVYILVLSLFLMNIGLNAQNARNPITNNSTSVNNYISSSYGPRLMPPKKGSKFHPSIDFTVRADL</sequence>
<name>A0A1T5A661_9BACT</name>
<dbReference type="AlphaFoldDB" id="A0A1T5A661"/>
<proteinExistence type="predicted"/>
<dbReference type="EMBL" id="FUYV01000001">
    <property type="protein sequence ID" value="SKB30385.1"/>
    <property type="molecule type" value="Genomic_DNA"/>
</dbReference>
<evidence type="ECO:0000313" key="2">
    <source>
        <dbReference type="Proteomes" id="UP000191055"/>
    </source>
</evidence>
<keyword evidence="2" id="KW-1185">Reference proteome</keyword>
<dbReference type="STRING" id="889453.SAMN03080601_00105"/>
<organism evidence="1 2">
    <name type="scientific">Alkalitalea saponilacus</name>
    <dbReference type="NCBI Taxonomy" id="889453"/>
    <lineage>
        <taxon>Bacteria</taxon>
        <taxon>Pseudomonadati</taxon>
        <taxon>Bacteroidota</taxon>
        <taxon>Bacteroidia</taxon>
        <taxon>Marinilabiliales</taxon>
        <taxon>Marinilabiliaceae</taxon>
        <taxon>Alkalitalea</taxon>
    </lineage>
</organism>
<dbReference type="Proteomes" id="UP000191055">
    <property type="component" value="Unassembled WGS sequence"/>
</dbReference>
<reference evidence="1 2" key="1">
    <citation type="submission" date="2017-02" db="EMBL/GenBank/DDBJ databases">
        <authorList>
            <person name="Peterson S.W."/>
        </authorList>
    </citation>
    <scope>NUCLEOTIDE SEQUENCE [LARGE SCALE GENOMIC DNA]</scope>
    <source>
        <strain evidence="1 2">DSM 24412</strain>
    </source>
</reference>
<evidence type="ECO:0000313" key="1">
    <source>
        <dbReference type="EMBL" id="SKB30385.1"/>
    </source>
</evidence>
<protein>
    <submittedName>
        <fullName evidence="1">Uncharacterized protein</fullName>
    </submittedName>
</protein>
<dbReference type="RefSeq" id="WP_079555902.1">
    <property type="nucleotide sequence ID" value="NZ_CP021904.1"/>
</dbReference>
<gene>
    <name evidence="1" type="ORF">SAMN03080601_00105</name>
</gene>